<dbReference type="EMBL" id="JBHRZT010000032">
    <property type="protein sequence ID" value="MFC3883595.1"/>
    <property type="molecule type" value="Genomic_DNA"/>
</dbReference>
<keyword evidence="3" id="KW-1185">Reference proteome</keyword>
<protein>
    <submittedName>
        <fullName evidence="2">Uncharacterized protein</fullName>
    </submittedName>
</protein>
<comment type="caution">
    <text evidence="2">The sequence shown here is derived from an EMBL/GenBank/DDBJ whole genome shotgun (WGS) entry which is preliminary data.</text>
</comment>
<evidence type="ECO:0000256" key="1">
    <source>
        <dbReference type="SAM" id="Phobius"/>
    </source>
</evidence>
<dbReference type="RefSeq" id="WP_377914212.1">
    <property type="nucleotide sequence ID" value="NZ_JBHRZT010000032.1"/>
</dbReference>
<evidence type="ECO:0000313" key="2">
    <source>
        <dbReference type="EMBL" id="MFC3883595.1"/>
    </source>
</evidence>
<evidence type="ECO:0000313" key="3">
    <source>
        <dbReference type="Proteomes" id="UP001595752"/>
    </source>
</evidence>
<proteinExistence type="predicted"/>
<keyword evidence="1" id="KW-0812">Transmembrane</keyword>
<keyword evidence="1" id="KW-0472">Membrane</keyword>
<organism evidence="2 3">
    <name type="scientific">Bacillus songklensis</name>
    <dbReference type="NCBI Taxonomy" id="1069116"/>
    <lineage>
        <taxon>Bacteria</taxon>
        <taxon>Bacillati</taxon>
        <taxon>Bacillota</taxon>
        <taxon>Bacilli</taxon>
        <taxon>Bacillales</taxon>
        <taxon>Bacillaceae</taxon>
        <taxon>Bacillus</taxon>
    </lineage>
</organism>
<sequence length="96" mass="11292">MDKTDIYIGYITYYLPISLLGLLLPLLPLHLLRLQEKALWERAFPTMVFQPHERKGLLQKIFQLNSLNQSSFHSLFNKEYVFTHLVSWGSALLDEK</sequence>
<accession>A0ABV8B180</accession>
<gene>
    <name evidence="2" type="ORF">ACFOU2_08765</name>
</gene>
<feature type="transmembrane region" description="Helical" evidence="1">
    <location>
        <begin position="6"/>
        <end position="27"/>
    </location>
</feature>
<name>A0ABV8B180_9BACI</name>
<reference evidence="3" key="1">
    <citation type="journal article" date="2019" name="Int. J. Syst. Evol. Microbiol.">
        <title>The Global Catalogue of Microorganisms (GCM) 10K type strain sequencing project: providing services to taxonomists for standard genome sequencing and annotation.</title>
        <authorList>
            <consortium name="The Broad Institute Genomics Platform"/>
            <consortium name="The Broad Institute Genome Sequencing Center for Infectious Disease"/>
            <person name="Wu L."/>
            <person name="Ma J."/>
        </authorList>
    </citation>
    <scope>NUCLEOTIDE SEQUENCE [LARGE SCALE GENOMIC DNA]</scope>
    <source>
        <strain evidence="3">CCUG 61889</strain>
    </source>
</reference>
<dbReference type="Proteomes" id="UP001595752">
    <property type="component" value="Unassembled WGS sequence"/>
</dbReference>
<keyword evidence="1" id="KW-1133">Transmembrane helix</keyword>